<dbReference type="OrthoDB" id="2410357at2759"/>
<gene>
    <name evidence="2" type="ORF">DFQ27_007932</name>
</gene>
<sequence length="204" mass="22409">MSWSVVDSDDEQDLDDDKDEDLYTWCPSTDAHGNSTAELPPPLVVASLDDGFTGISKVLTVQNINGAAAVAMANQGSWLIKGKKMKKATATTGPAPKTAPQEQGCLHCHDDYDNHDHDDDSRNDEYASDDDLDGGLEHELSKSARAVNRRNIRVANARGRKLEEVVDTGARSRMDYKEIREARWLSRAQKSTDADYAASGTTRK</sequence>
<proteinExistence type="predicted"/>
<evidence type="ECO:0000313" key="3">
    <source>
        <dbReference type="Proteomes" id="UP000807716"/>
    </source>
</evidence>
<feature type="region of interest" description="Disordered" evidence="1">
    <location>
        <begin position="1"/>
        <end position="40"/>
    </location>
</feature>
<evidence type="ECO:0000313" key="2">
    <source>
        <dbReference type="EMBL" id="KAG0252659.1"/>
    </source>
</evidence>
<dbReference type="AlphaFoldDB" id="A0A9P6PUZ6"/>
<organism evidence="2 3">
    <name type="scientific">Actinomortierella ambigua</name>
    <dbReference type="NCBI Taxonomy" id="1343610"/>
    <lineage>
        <taxon>Eukaryota</taxon>
        <taxon>Fungi</taxon>
        <taxon>Fungi incertae sedis</taxon>
        <taxon>Mucoromycota</taxon>
        <taxon>Mortierellomycotina</taxon>
        <taxon>Mortierellomycetes</taxon>
        <taxon>Mortierellales</taxon>
        <taxon>Mortierellaceae</taxon>
        <taxon>Actinomortierella</taxon>
    </lineage>
</organism>
<accession>A0A9P6PUZ6</accession>
<feature type="region of interest" description="Disordered" evidence="1">
    <location>
        <begin position="87"/>
        <end position="136"/>
    </location>
</feature>
<dbReference type="Proteomes" id="UP000807716">
    <property type="component" value="Unassembled WGS sequence"/>
</dbReference>
<keyword evidence="3" id="KW-1185">Reference proteome</keyword>
<protein>
    <submittedName>
        <fullName evidence="2">Uncharacterized protein</fullName>
    </submittedName>
</protein>
<dbReference type="EMBL" id="JAAAJB010000642">
    <property type="protein sequence ID" value="KAG0252659.1"/>
    <property type="molecule type" value="Genomic_DNA"/>
</dbReference>
<evidence type="ECO:0000256" key="1">
    <source>
        <dbReference type="SAM" id="MobiDB-lite"/>
    </source>
</evidence>
<feature type="region of interest" description="Disordered" evidence="1">
    <location>
        <begin position="185"/>
        <end position="204"/>
    </location>
</feature>
<name>A0A9P6PUZ6_9FUNG</name>
<comment type="caution">
    <text evidence="2">The sequence shown here is derived from an EMBL/GenBank/DDBJ whole genome shotgun (WGS) entry which is preliminary data.</text>
</comment>
<feature type="compositionally biased region" description="Acidic residues" evidence="1">
    <location>
        <begin position="7"/>
        <end position="22"/>
    </location>
</feature>
<reference evidence="2" key="1">
    <citation type="journal article" date="2020" name="Fungal Divers.">
        <title>Resolving the Mortierellaceae phylogeny through synthesis of multi-gene phylogenetics and phylogenomics.</title>
        <authorList>
            <person name="Vandepol N."/>
            <person name="Liber J."/>
            <person name="Desiro A."/>
            <person name="Na H."/>
            <person name="Kennedy M."/>
            <person name="Barry K."/>
            <person name="Grigoriev I.V."/>
            <person name="Miller A.N."/>
            <person name="O'Donnell K."/>
            <person name="Stajich J.E."/>
            <person name="Bonito G."/>
        </authorList>
    </citation>
    <scope>NUCLEOTIDE SEQUENCE</scope>
    <source>
        <strain evidence="2">BC1065</strain>
    </source>
</reference>
<feature type="compositionally biased region" description="Low complexity" evidence="1">
    <location>
        <begin position="88"/>
        <end position="100"/>
    </location>
</feature>
<feature type="compositionally biased region" description="Basic and acidic residues" evidence="1">
    <location>
        <begin position="107"/>
        <end position="125"/>
    </location>
</feature>